<dbReference type="KEGG" id="clt:CM240_2877"/>
<dbReference type="InterPro" id="IPR028973">
    <property type="entry name" value="PhnB-like"/>
</dbReference>
<dbReference type="InterPro" id="IPR029068">
    <property type="entry name" value="Glyas_Bleomycin-R_OHBP_Dase"/>
</dbReference>
<keyword evidence="3" id="KW-1185">Reference proteome</keyword>
<evidence type="ECO:0000259" key="1">
    <source>
        <dbReference type="Pfam" id="PF06983"/>
    </source>
</evidence>
<proteinExistence type="predicted"/>
<dbReference type="SUPFAM" id="SSF54593">
    <property type="entry name" value="Glyoxalase/Bleomycin resistance protein/Dihydroxybiphenyl dioxygenase"/>
    <property type="match status" value="1"/>
</dbReference>
<reference evidence="2 3" key="1">
    <citation type="submission" date="2013-11" db="EMBL/GenBank/DDBJ databases">
        <title>Complete genome sequence of Clostridum sp. M2/40.</title>
        <authorList>
            <person name="Wibberg D."/>
            <person name="Puehler A."/>
            <person name="Schlueter A."/>
        </authorList>
    </citation>
    <scope>NUCLEOTIDE SEQUENCE [LARGE SCALE GENOMIC DNA]</scope>
    <source>
        <strain evidence="3">M2/40</strain>
    </source>
</reference>
<dbReference type="Pfam" id="PF06983">
    <property type="entry name" value="3-dmu-9_3-mt"/>
    <property type="match status" value="1"/>
</dbReference>
<dbReference type="Gene3D" id="3.10.180.10">
    <property type="entry name" value="2,3-Dihydroxybiphenyl 1,2-Dioxygenase, domain 1"/>
    <property type="match status" value="1"/>
</dbReference>
<evidence type="ECO:0000313" key="2">
    <source>
        <dbReference type="EMBL" id="CDM69994.1"/>
    </source>
</evidence>
<dbReference type="RefSeq" id="WP_044040167.1">
    <property type="nucleotide sequence ID" value="NZ_HG917869.1"/>
</dbReference>
<dbReference type="HOGENOM" id="CLU_046006_17_6_9"/>
<evidence type="ECO:0000313" key="3">
    <source>
        <dbReference type="Proteomes" id="UP000019426"/>
    </source>
</evidence>
<dbReference type="STRING" id="1216932.CM240_2877"/>
<accession>W6S278</accession>
<dbReference type="eggNOG" id="COG2764">
    <property type="taxonomic scope" value="Bacteria"/>
</dbReference>
<organism evidence="2 3">
    <name type="scientific">Clostridium bornimense</name>
    <dbReference type="NCBI Taxonomy" id="1216932"/>
    <lineage>
        <taxon>Bacteria</taxon>
        <taxon>Bacillati</taxon>
        <taxon>Bacillota</taxon>
        <taxon>Clostridia</taxon>
        <taxon>Eubacteriales</taxon>
        <taxon>Clostridiaceae</taxon>
        <taxon>Clostridium</taxon>
    </lineage>
</organism>
<dbReference type="AlphaFoldDB" id="W6S278"/>
<gene>
    <name evidence="2" type="ORF">CM240_2877</name>
</gene>
<dbReference type="PATRIC" id="fig|1216932.3.peg.2840"/>
<dbReference type="EMBL" id="HG917869">
    <property type="protein sequence ID" value="CDM69994.1"/>
    <property type="molecule type" value="Genomic_DNA"/>
</dbReference>
<dbReference type="OrthoDB" id="9795306at2"/>
<sequence length="141" mass="16662">MPILIPTFNFSGKCEEALKLYQKAFDAKLLCMLRYSDADKRDYHWELTEEQKKYVYHSELLIGNQRIMLSDNIDVPFMTSYATFLTVIFDTKEEVQKAYDVLKENSTTIYPLDSTTYSSCRVVFIDKFGFRWGLMTEQTER</sequence>
<dbReference type="Proteomes" id="UP000019426">
    <property type="component" value="Chromosome M2/40_rep2"/>
</dbReference>
<name>W6S278_9CLOT</name>
<dbReference type="PANTHER" id="PTHR33990">
    <property type="entry name" value="PROTEIN YJDN-RELATED"/>
    <property type="match status" value="1"/>
</dbReference>
<feature type="domain" description="PhnB-like" evidence="1">
    <location>
        <begin position="4"/>
        <end position="134"/>
    </location>
</feature>
<dbReference type="CDD" id="cd06588">
    <property type="entry name" value="PhnB_like"/>
    <property type="match status" value="1"/>
</dbReference>
<protein>
    <recommendedName>
        <fullName evidence="1">PhnB-like domain-containing protein</fullName>
    </recommendedName>
</protein>